<comment type="similarity">
    <text evidence="1">Belongs to the universal ribosomal protein uL1 family.</text>
</comment>
<dbReference type="PANTHER" id="PTHR36427">
    <property type="entry name" value="54S RIBOSOMAL PROTEIN L1, MITOCHONDRIAL"/>
    <property type="match status" value="1"/>
</dbReference>
<organism evidence="5 6">
    <name type="scientific">Aspergillus niger</name>
    <dbReference type="NCBI Taxonomy" id="5061"/>
    <lineage>
        <taxon>Eukaryota</taxon>
        <taxon>Fungi</taxon>
        <taxon>Dikarya</taxon>
        <taxon>Ascomycota</taxon>
        <taxon>Pezizomycotina</taxon>
        <taxon>Eurotiomycetes</taxon>
        <taxon>Eurotiomycetidae</taxon>
        <taxon>Eurotiales</taxon>
        <taxon>Aspergillaceae</taxon>
        <taxon>Aspergillus</taxon>
        <taxon>Aspergillus subgen. Circumdati</taxon>
    </lineage>
</organism>
<dbReference type="GeneID" id="4984132"/>
<evidence type="ECO:0000256" key="4">
    <source>
        <dbReference type="SAM" id="MobiDB-lite"/>
    </source>
</evidence>
<dbReference type="AlphaFoldDB" id="A0A9W6EAI2"/>
<reference evidence="7" key="2">
    <citation type="submission" date="2025-02" db="EMBL/GenBank/DDBJ databases">
        <authorList>
            <consortium name="NCBI Genome Project"/>
        </authorList>
    </citation>
    <scope>NUCLEOTIDE SEQUENCE</scope>
</reference>
<evidence type="ECO:0000256" key="2">
    <source>
        <dbReference type="ARBA" id="ARBA00022980"/>
    </source>
</evidence>
<dbReference type="InterPro" id="IPR016095">
    <property type="entry name" value="Ribosomal_uL1_3-a/b-sand"/>
</dbReference>
<dbReference type="Proteomes" id="UP001144191">
    <property type="component" value="Unassembled WGS sequence"/>
</dbReference>
<evidence type="ECO:0000256" key="1">
    <source>
        <dbReference type="ARBA" id="ARBA00010531"/>
    </source>
</evidence>
<gene>
    <name evidence="7" type="ORF">An09g05980</name>
    <name evidence="5" type="ORF">AnigIFM63604_004965</name>
</gene>
<protein>
    <submittedName>
        <fullName evidence="5">Mitochondrial 54S ribosomal protein mrpl1</fullName>
    </submittedName>
    <submittedName>
        <fullName evidence="7">Mitochondrial 54S ribosomal protein uL1m</fullName>
    </submittedName>
</protein>
<dbReference type="Gene3D" id="3.40.50.790">
    <property type="match status" value="1"/>
</dbReference>
<feature type="compositionally biased region" description="Polar residues" evidence="4">
    <location>
        <begin position="325"/>
        <end position="336"/>
    </location>
</feature>
<dbReference type="FunFam" id="3.40.50.790:FF:000001">
    <property type="entry name" value="50S ribosomal protein L1"/>
    <property type="match status" value="1"/>
</dbReference>
<proteinExistence type="inferred from homology"/>
<dbReference type="VEuPathDB" id="FungiDB:An09g05980"/>
<dbReference type="Pfam" id="PF00687">
    <property type="entry name" value="Ribosomal_L1"/>
    <property type="match status" value="1"/>
</dbReference>
<evidence type="ECO:0000313" key="5">
    <source>
        <dbReference type="EMBL" id="GLA49302.1"/>
    </source>
</evidence>
<dbReference type="KEGG" id="ang:An09g05980"/>
<dbReference type="PANTHER" id="PTHR36427:SF3">
    <property type="entry name" value="LARGE RIBOSOMAL SUBUNIT PROTEIN UL1M"/>
    <property type="match status" value="1"/>
</dbReference>
<dbReference type="Gene3D" id="3.30.190.20">
    <property type="match status" value="1"/>
</dbReference>
<feature type="region of interest" description="Disordered" evidence="4">
    <location>
        <begin position="82"/>
        <end position="102"/>
    </location>
</feature>
<dbReference type="RefSeq" id="XP_001393910.3">
    <property type="nucleotide sequence ID" value="XM_001393873.3"/>
</dbReference>
<keyword evidence="3" id="KW-0687">Ribonucleoprotein</keyword>
<reference evidence="7" key="3">
    <citation type="submission" date="2025-04" db="UniProtKB">
        <authorList>
            <consortium name="RefSeq"/>
        </authorList>
    </citation>
    <scope>IDENTIFICATION</scope>
</reference>
<dbReference type="CDD" id="cd00403">
    <property type="entry name" value="Ribosomal_L1"/>
    <property type="match status" value="1"/>
</dbReference>
<feature type="region of interest" description="Disordered" evidence="4">
    <location>
        <begin position="317"/>
        <end position="336"/>
    </location>
</feature>
<dbReference type="GO" id="GO:0005762">
    <property type="term" value="C:mitochondrial large ribosomal subunit"/>
    <property type="evidence" value="ECO:0007669"/>
    <property type="project" value="TreeGrafter"/>
</dbReference>
<name>A0A9W6EAI2_ASPNG</name>
<keyword evidence="2 5" id="KW-0689">Ribosomal protein</keyword>
<sequence>MGSAGGKFLRGRWSAGASRFRTRKHSRRCQARSEFIAMASSYSSLMPSAARGILSSCRPALRPSPIVPILPSLQQVRTAAQARKMKGDKTAKRKKGPREFKQKDLKDMQQFALCDAMRYLRAFEVGREPTSSKYEVHVRLKTRRDGPVIRNMLRFPHSVQTESRICVVCPPGTRHEKEARAAGAVLVGEQEVFDAVKAGKIEFDRCLCHPDSLDALNKAGLGRILGPRGLMPSVKTGTVVEDIAVRVEMLRGGTVYRERDAVIRVPVGQLGFTPEQLRDNLRATIDQIKKDAAGLNDRITKEVYEVVLSSTNGPGFSLNGEFRSETSPESSALQGV</sequence>
<accession>A0A9W6EAI2</accession>
<evidence type="ECO:0000313" key="6">
    <source>
        <dbReference type="Proteomes" id="UP001144191"/>
    </source>
</evidence>
<evidence type="ECO:0000313" key="7">
    <source>
        <dbReference type="RefSeq" id="XP_001393910.3"/>
    </source>
</evidence>
<evidence type="ECO:0000256" key="3">
    <source>
        <dbReference type="ARBA" id="ARBA00023274"/>
    </source>
</evidence>
<dbReference type="EMBL" id="BRPB01000028">
    <property type="protein sequence ID" value="GLA49302.1"/>
    <property type="molecule type" value="Genomic_DNA"/>
</dbReference>
<dbReference type="GO" id="GO:0003735">
    <property type="term" value="F:structural constituent of ribosome"/>
    <property type="evidence" value="ECO:0007669"/>
    <property type="project" value="TreeGrafter"/>
</dbReference>
<dbReference type="InterPro" id="IPR023674">
    <property type="entry name" value="Ribosomal_uL1-like"/>
</dbReference>
<dbReference type="InterPro" id="IPR028364">
    <property type="entry name" value="Ribosomal_uL1/biogenesis"/>
</dbReference>
<dbReference type="SUPFAM" id="SSF56808">
    <property type="entry name" value="Ribosomal protein L1"/>
    <property type="match status" value="1"/>
</dbReference>
<reference evidence="5" key="1">
    <citation type="submission" date="2022-07" db="EMBL/GenBank/DDBJ databases">
        <title>Taxonomy of Aspergillus series Nigri: significant species reduction supported by multi-species coalescent approaches.</title>
        <authorList>
            <person name="Bian C."/>
            <person name="Kusuya Y."/>
            <person name="Sklenar F."/>
            <person name="D'hooge E."/>
            <person name="Yaguchi T."/>
            <person name="Takahashi H."/>
            <person name="Hubka V."/>
        </authorList>
    </citation>
    <scope>NUCLEOTIDE SEQUENCE</scope>
    <source>
        <strain evidence="5">IFM 63604</strain>
    </source>
</reference>